<accession>A0A239F679</accession>
<dbReference type="EMBL" id="FZOY01000002">
    <property type="protein sequence ID" value="SNS51988.1"/>
    <property type="molecule type" value="Genomic_DNA"/>
</dbReference>
<dbReference type="Pfam" id="PF00535">
    <property type="entry name" value="Glycos_transf_2"/>
    <property type="match status" value="1"/>
</dbReference>
<dbReference type="Proteomes" id="UP000198426">
    <property type="component" value="Unassembled WGS sequence"/>
</dbReference>
<dbReference type="Gene3D" id="3.90.550.10">
    <property type="entry name" value="Spore Coat Polysaccharide Biosynthesis Protein SpsA, Chain A"/>
    <property type="match status" value="1"/>
</dbReference>
<protein>
    <submittedName>
        <fullName evidence="2">Glycosyl transferase family 2</fullName>
    </submittedName>
</protein>
<reference evidence="2 3" key="1">
    <citation type="submission" date="2017-06" db="EMBL/GenBank/DDBJ databases">
        <authorList>
            <person name="Kim H.J."/>
            <person name="Triplett B.A."/>
        </authorList>
    </citation>
    <scope>NUCLEOTIDE SEQUENCE [LARGE SCALE GENOMIC DNA]</scope>
    <source>
        <strain evidence="2 3">DSM 29339</strain>
    </source>
</reference>
<evidence type="ECO:0000313" key="3">
    <source>
        <dbReference type="Proteomes" id="UP000198426"/>
    </source>
</evidence>
<dbReference type="CDD" id="cd00761">
    <property type="entry name" value="Glyco_tranf_GTA_type"/>
    <property type="match status" value="1"/>
</dbReference>
<organism evidence="2 3">
    <name type="scientific">Tropicimonas sediminicola</name>
    <dbReference type="NCBI Taxonomy" id="1031541"/>
    <lineage>
        <taxon>Bacteria</taxon>
        <taxon>Pseudomonadati</taxon>
        <taxon>Pseudomonadota</taxon>
        <taxon>Alphaproteobacteria</taxon>
        <taxon>Rhodobacterales</taxon>
        <taxon>Roseobacteraceae</taxon>
        <taxon>Tropicimonas</taxon>
    </lineage>
</organism>
<dbReference type="GO" id="GO:0044010">
    <property type="term" value="P:single-species biofilm formation"/>
    <property type="evidence" value="ECO:0007669"/>
    <property type="project" value="TreeGrafter"/>
</dbReference>
<dbReference type="PANTHER" id="PTHR43685:SF2">
    <property type="entry name" value="GLYCOSYLTRANSFERASE 2-LIKE DOMAIN-CONTAINING PROTEIN"/>
    <property type="match status" value="1"/>
</dbReference>
<dbReference type="InterPro" id="IPR029044">
    <property type="entry name" value="Nucleotide-diphossugar_trans"/>
</dbReference>
<dbReference type="InterPro" id="IPR001173">
    <property type="entry name" value="Glyco_trans_2-like"/>
</dbReference>
<dbReference type="GO" id="GO:0016740">
    <property type="term" value="F:transferase activity"/>
    <property type="evidence" value="ECO:0007669"/>
    <property type="project" value="UniProtKB-KW"/>
</dbReference>
<gene>
    <name evidence="2" type="ORF">SAMN05421757_102503</name>
</gene>
<dbReference type="RefSeq" id="WP_089232231.1">
    <property type="nucleotide sequence ID" value="NZ_FZOY01000002.1"/>
</dbReference>
<proteinExistence type="predicted"/>
<feature type="domain" description="Glycosyltransferase 2-like" evidence="1">
    <location>
        <begin position="5"/>
        <end position="164"/>
    </location>
</feature>
<name>A0A239F679_9RHOB</name>
<dbReference type="InterPro" id="IPR050834">
    <property type="entry name" value="Glycosyltransf_2"/>
</dbReference>
<dbReference type="AlphaFoldDB" id="A0A239F679"/>
<dbReference type="OrthoDB" id="5291101at2"/>
<keyword evidence="2" id="KW-0808">Transferase</keyword>
<sequence>MPLFTVVIPCYNAADTLPETLASLSAQTLTDWEAICVDDGSTDGTAALIDRIAETDPRIRRIANPGKGPSAARNHAALELARGHWIAFLDADDIWSTEKLARTHAACVASDHDACFARIAFFDAAPDAARVFSTVPASPLGIDDLLGENPVCTMSNLTVRRDVFAATGGFDEDMVHNEDLEWLIRLVGQGYRLGGVQDLLVWYRASPTGLSADLERMRQGRAAALATARRFGAVPAARHEAVHLRYLARRALRLQSGRVLPLRLALSGICTSPAGFFSDPRRGALTALAAALSPVLPRQLSRTLFAR</sequence>
<evidence type="ECO:0000313" key="2">
    <source>
        <dbReference type="EMBL" id="SNS51988.1"/>
    </source>
</evidence>
<dbReference type="SUPFAM" id="SSF53448">
    <property type="entry name" value="Nucleotide-diphospho-sugar transferases"/>
    <property type="match status" value="1"/>
</dbReference>
<dbReference type="PANTHER" id="PTHR43685">
    <property type="entry name" value="GLYCOSYLTRANSFERASE"/>
    <property type="match status" value="1"/>
</dbReference>
<keyword evidence="3" id="KW-1185">Reference proteome</keyword>
<evidence type="ECO:0000259" key="1">
    <source>
        <dbReference type="Pfam" id="PF00535"/>
    </source>
</evidence>